<dbReference type="GO" id="GO:0031627">
    <property type="term" value="P:telomeric loop formation"/>
    <property type="evidence" value="ECO:0007669"/>
    <property type="project" value="TreeGrafter"/>
</dbReference>
<dbReference type="GO" id="GO:0098505">
    <property type="term" value="F:G-rich strand telomeric DNA binding"/>
    <property type="evidence" value="ECO:0007669"/>
    <property type="project" value="TreeGrafter"/>
</dbReference>
<dbReference type="Ensembl" id="ENSEEET00000044359.2">
    <property type="protein sequence ID" value="ENSEEEP00000043859.2"/>
    <property type="gene ID" value="ENSEEEG00000020728.2"/>
</dbReference>
<reference evidence="1" key="5">
    <citation type="submission" date="2025-09" db="UniProtKB">
        <authorList>
            <consortium name="Ensembl"/>
        </authorList>
    </citation>
    <scope>IDENTIFICATION</scope>
</reference>
<reference evidence="2" key="1">
    <citation type="journal article" date="2014" name="Science">
        <title>Nonhuman genetics. Genomic basis for the convergent evolution of electric organs.</title>
        <authorList>
            <person name="Gallant J.R."/>
            <person name="Traeger L.L."/>
            <person name="Volkening J.D."/>
            <person name="Moffett H."/>
            <person name="Chen P.H."/>
            <person name="Novina C.D."/>
            <person name="Phillips G.N.Jr."/>
            <person name="Anand R."/>
            <person name="Wells G.B."/>
            <person name="Pinch M."/>
            <person name="Guth R."/>
            <person name="Unguez G.A."/>
            <person name="Albert J.S."/>
            <person name="Zakon H.H."/>
            <person name="Samanta M.P."/>
            <person name="Sussman M.R."/>
        </authorList>
    </citation>
    <scope>NUCLEOTIDE SEQUENCE [LARGE SCALE GENOMIC DNA]</scope>
</reference>
<dbReference type="GO" id="GO:0070198">
    <property type="term" value="P:protein localization to chromosome, telomeric region"/>
    <property type="evidence" value="ECO:0007669"/>
    <property type="project" value="TreeGrafter"/>
</dbReference>
<dbReference type="GO" id="GO:1905839">
    <property type="term" value="P:negative regulation of telomeric D-loop disassembly"/>
    <property type="evidence" value="ECO:0007669"/>
    <property type="project" value="TreeGrafter"/>
</dbReference>
<dbReference type="Proteomes" id="UP000314983">
    <property type="component" value="Chromosome 7"/>
</dbReference>
<dbReference type="PANTHER" id="PTHR46833:SF1">
    <property type="entry name" value="TELOMERIC REPEAT-BINDING FACTOR 2"/>
    <property type="match status" value="1"/>
</dbReference>
<dbReference type="GO" id="GO:0003720">
    <property type="term" value="F:telomerase activity"/>
    <property type="evidence" value="ECO:0007669"/>
    <property type="project" value="TreeGrafter"/>
</dbReference>
<proteinExistence type="predicted"/>
<organism evidence="1 2">
    <name type="scientific">Electrophorus electricus</name>
    <name type="common">Electric eel</name>
    <name type="synonym">Gymnotus electricus</name>
    <dbReference type="NCBI Taxonomy" id="8005"/>
    <lineage>
        <taxon>Eukaryota</taxon>
        <taxon>Metazoa</taxon>
        <taxon>Chordata</taxon>
        <taxon>Craniata</taxon>
        <taxon>Vertebrata</taxon>
        <taxon>Euteleostomi</taxon>
        <taxon>Actinopterygii</taxon>
        <taxon>Neopterygii</taxon>
        <taxon>Teleostei</taxon>
        <taxon>Ostariophysi</taxon>
        <taxon>Gymnotiformes</taxon>
        <taxon>Gymnotoidei</taxon>
        <taxon>Gymnotidae</taxon>
        <taxon>Electrophorus</taxon>
    </lineage>
</organism>
<dbReference type="InterPro" id="IPR030657">
    <property type="entry name" value="TERF2"/>
</dbReference>
<dbReference type="InterPro" id="IPR036507">
    <property type="entry name" value="Telomere_rpt-bd_fac_dimer_sf"/>
</dbReference>
<reference evidence="1" key="4">
    <citation type="submission" date="2025-08" db="UniProtKB">
        <authorList>
            <consortium name="Ensembl"/>
        </authorList>
    </citation>
    <scope>IDENTIFICATION</scope>
</reference>
<accession>A0A4W4H1E7</accession>
<dbReference type="AlphaFoldDB" id="A0A4W4H1E7"/>
<dbReference type="SUPFAM" id="SSF63600">
    <property type="entry name" value="Telomeric repeat binding factor (TRF) dimerisation domain"/>
    <property type="match status" value="1"/>
</dbReference>
<dbReference type="GO" id="GO:0032208">
    <property type="term" value="P:negative regulation of telomere maintenance via recombination"/>
    <property type="evidence" value="ECO:0007669"/>
    <property type="project" value="TreeGrafter"/>
</dbReference>
<dbReference type="GO" id="GO:0070187">
    <property type="term" value="C:shelterin complex"/>
    <property type="evidence" value="ECO:0007669"/>
    <property type="project" value="TreeGrafter"/>
</dbReference>
<evidence type="ECO:0000313" key="1">
    <source>
        <dbReference type="Ensembl" id="ENSEEEP00000043859.2"/>
    </source>
</evidence>
<reference evidence="1" key="3">
    <citation type="submission" date="2020-05" db="EMBL/GenBank/DDBJ databases">
        <title>Electrophorus electricus (electric eel) genome, fEleEle1, primary haplotype.</title>
        <authorList>
            <person name="Myers G."/>
            <person name="Meyer A."/>
            <person name="Fedrigo O."/>
            <person name="Formenti G."/>
            <person name="Rhie A."/>
            <person name="Tracey A."/>
            <person name="Sims Y."/>
            <person name="Jarvis E.D."/>
        </authorList>
    </citation>
    <scope>NUCLEOTIDE SEQUENCE [LARGE SCALE GENOMIC DNA]</scope>
</reference>
<protein>
    <submittedName>
        <fullName evidence="1">Uncharacterized protein</fullName>
    </submittedName>
</protein>
<name>A0A4W4H1E7_ELEEL</name>
<sequence>MRPLGRFARVCFATHPKYKEEEEAGFPLVATDDAEGVEYGAVQKEYVYYALDSFRNEDYYSFVQFRNIIEALVDRPIDGHSEVTIKLRFMQFLSRINDGDKLSEFVKLG</sequence>
<dbReference type="GO" id="GO:0031848">
    <property type="term" value="P:protection from non-homologous end joining at telomere"/>
    <property type="evidence" value="ECO:0007669"/>
    <property type="project" value="InterPro"/>
</dbReference>
<dbReference type="Gene3D" id="1.25.40.210">
    <property type="entry name" value="Telomere repeat-binding factor, dimerisation domain"/>
    <property type="match status" value="1"/>
</dbReference>
<evidence type="ECO:0000313" key="2">
    <source>
        <dbReference type="Proteomes" id="UP000314983"/>
    </source>
</evidence>
<reference evidence="2" key="2">
    <citation type="journal article" date="2017" name="Sci. Adv.">
        <title>A tail of two voltages: Proteomic comparison of the three electric organs of the electric eel.</title>
        <authorList>
            <person name="Traeger L.L."/>
            <person name="Sabat G."/>
            <person name="Barrett-Wilt G.A."/>
            <person name="Wells G.B."/>
            <person name="Sussman M.R."/>
        </authorList>
    </citation>
    <scope>NUCLEOTIDE SEQUENCE [LARGE SCALE GENOMIC DNA]</scope>
</reference>
<keyword evidence="2" id="KW-1185">Reference proteome</keyword>
<dbReference type="PANTHER" id="PTHR46833">
    <property type="entry name" value="TELOMERIC REPEAT-BINDING FACTOR 2 TERF2"/>
    <property type="match status" value="1"/>
</dbReference>
<dbReference type="GO" id="GO:0061820">
    <property type="term" value="P:telomeric D-loop disassembly"/>
    <property type="evidence" value="ECO:0007669"/>
    <property type="project" value="TreeGrafter"/>
</dbReference>
<dbReference type="GO" id="GO:0032210">
    <property type="term" value="P:regulation of telomere maintenance via telomerase"/>
    <property type="evidence" value="ECO:0007669"/>
    <property type="project" value="TreeGrafter"/>
</dbReference>
<dbReference type="GO" id="GO:0003691">
    <property type="term" value="F:double-stranded telomeric DNA binding"/>
    <property type="evidence" value="ECO:0007669"/>
    <property type="project" value="TreeGrafter"/>
</dbReference>